<dbReference type="EMBL" id="JBBXJM010000006">
    <property type="protein sequence ID" value="KAL1406067.1"/>
    <property type="molecule type" value="Genomic_DNA"/>
</dbReference>
<evidence type="ECO:0000313" key="3">
    <source>
        <dbReference type="Proteomes" id="UP001565368"/>
    </source>
</evidence>
<keyword evidence="3" id="KW-1185">Reference proteome</keyword>
<feature type="region of interest" description="Disordered" evidence="1">
    <location>
        <begin position="1"/>
        <end position="118"/>
    </location>
</feature>
<proteinExistence type="predicted"/>
<dbReference type="InterPro" id="IPR018814">
    <property type="entry name" value="DUF5427"/>
</dbReference>
<protein>
    <recommendedName>
        <fullName evidence="4">Maintenance of telomere capping protein 1</fullName>
    </recommendedName>
</protein>
<feature type="compositionally biased region" description="Low complexity" evidence="1">
    <location>
        <begin position="63"/>
        <end position="73"/>
    </location>
</feature>
<comment type="caution">
    <text evidence="2">The sequence shown here is derived from an EMBL/GenBank/DDBJ whole genome shotgun (WGS) entry which is preliminary data.</text>
</comment>
<accession>A0ABR3PUL9</accession>
<dbReference type="PANTHER" id="PTHR28265:SF1">
    <property type="entry name" value="MAINTENANCE OF TELOMERE CAPPING PROTEIN 1"/>
    <property type="match status" value="1"/>
</dbReference>
<dbReference type="Pfam" id="PF10310">
    <property type="entry name" value="DUF5427"/>
    <property type="match status" value="1"/>
</dbReference>
<dbReference type="GeneID" id="95988793"/>
<dbReference type="RefSeq" id="XP_069206011.1">
    <property type="nucleotide sequence ID" value="XM_069356170.1"/>
</dbReference>
<dbReference type="Proteomes" id="UP001565368">
    <property type="component" value="Unassembled WGS sequence"/>
</dbReference>
<evidence type="ECO:0000313" key="2">
    <source>
        <dbReference type="EMBL" id="KAL1406067.1"/>
    </source>
</evidence>
<feature type="compositionally biased region" description="Low complexity" evidence="1">
    <location>
        <begin position="26"/>
        <end position="43"/>
    </location>
</feature>
<evidence type="ECO:0008006" key="4">
    <source>
        <dbReference type="Google" id="ProtNLM"/>
    </source>
</evidence>
<feature type="compositionally biased region" description="Low complexity" evidence="1">
    <location>
        <begin position="430"/>
        <end position="442"/>
    </location>
</feature>
<reference evidence="2 3" key="1">
    <citation type="submission" date="2023-08" db="EMBL/GenBank/DDBJ databases">
        <title>Annotated Genome Sequence of Vanrija albida AlHP1.</title>
        <authorList>
            <person name="Herzog R."/>
        </authorList>
    </citation>
    <scope>NUCLEOTIDE SEQUENCE [LARGE SCALE GENOMIC DNA]</scope>
    <source>
        <strain evidence="2 3">AlHP1</strain>
    </source>
</reference>
<feature type="compositionally biased region" description="Low complexity" evidence="1">
    <location>
        <begin position="83"/>
        <end position="118"/>
    </location>
</feature>
<name>A0ABR3PUL9_9TREE</name>
<organism evidence="2 3">
    <name type="scientific">Vanrija albida</name>
    <dbReference type="NCBI Taxonomy" id="181172"/>
    <lineage>
        <taxon>Eukaryota</taxon>
        <taxon>Fungi</taxon>
        <taxon>Dikarya</taxon>
        <taxon>Basidiomycota</taxon>
        <taxon>Agaricomycotina</taxon>
        <taxon>Tremellomycetes</taxon>
        <taxon>Trichosporonales</taxon>
        <taxon>Trichosporonaceae</taxon>
        <taxon>Vanrija</taxon>
    </lineage>
</organism>
<evidence type="ECO:0000256" key="1">
    <source>
        <dbReference type="SAM" id="MobiDB-lite"/>
    </source>
</evidence>
<gene>
    <name evidence="2" type="ORF">Q8F55_007750</name>
</gene>
<feature type="region of interest" description="Disordered" evidence="1">
    <location>
        <begin position="420"/>
        <end position="442"/>
    </location>
</feature>
<dbReference type="PANTHER" id="PTHR28265">
    <property type="entry name" value="MAINTENANCE OF TELOMERE CAPPING PROTEIN 1"/>
    <property type="match status" value="1"/>
</dbReference>
<sequence>MPPKGKKSKAEEALAFLDDLDNLETAPAAEASAPPAAGSARPSTESAAKPEVEGPPQAEADAEAASALAFLEAQINQKRAPLSGPTPRTATPTTASTSGTAKAADTAASSPPAASSGWGMSSFWSSASSALQSAQRVADEQYKKVRAEGVAGVTGSLEHLNVGGVDISKLRKEAEERIGALAKGVGNVDLDKLRHDILTQANSTFTTFINTVAPPISAHETIELWLTHPLVGYDGVEGVVYRAWLRILEQTESGELVIVWSKPEKELPLERSLNPITGWEDAWKAAKEEVEAVQARQAKKAEGTKVEENPDVPVTTVPVFLQFQPVLAPLPFPEPSLLTKDTAEKKSPPLHLYFIVSLRDPSHGLQFSSVTQPVPADWLEVEYEKSDWVEERLVDVLKTGTEVVAQDYVSTRMGLKPSVAAQQTPVTEQPGAAPAEAAAPAS</sequence>